<organism evidence="2 3">
    <name type="scientific">Melanomma pulvis-pyrius CBS 109.77</name>
    <dbReference type="NCBI Taxonomy" id="1314802"/>
    <lineage>
        <taxon>Eukaryota</taxon>
        <taxon>Fungi</taxon>
        <taxon>Dikarya</taxon>
        <taxon>Ascomycota</taxon>
        <taxon>Pezizomycotina</taxon>
        <taxon>Dothideomycetes</taxon>
        <taxon>Pleosporomycetidae</taxon>
        <taxon>Pleosporales</taxon>
        <taxon>Melanommataceae</taxon>
        <taxon>Melanomma</taxon>
    </lineage>
</organism>
<feature type="compositionally biased region" description="Acidic residues" evidence="1">
    <location>
        <begin position="216"/>
        <end position="228"/>
    </location>
</feature>
<proteinExistence type="predicted"/>
<dbReference type="OrthoDB" id="3684005at2759"/>
<reference evidence="2" key="1">
    <citation type="journal article" date="2020" name="Stud. Mycol.">
        <title>101 Dothideomycetes genomes: a test case for predicting lifestyles and emergence of pathogens.</title>
        <authorList>
            <person name="Haridas S."/>
            <person name="Albert R."/>
            <person name="Binder M."/>
            <person name="Bloem J."/>
            <person name="Labutti K."/>
            <person name="Salamov A."/>
            <person name="Andreopoulos B."/>
            <person name="Baker S."/>
            <person name="Barry K."/>
            <person name="Bills G."/>
            <person name="Bluhm B."/>
            <person name="Cannon C."/>
            <person name="Castanera R."/>
            <person name="Culley D."/>
            <person name="Daum C."/>
            <person name="Ezra D."/>
            <person name="Gonzalez J."/>
            <person name="Henrissat B."/>
            <person name="Kuo A."/>
            <person name="Liang C."/>
            <person name="Lipzen A."/>
            <person name="Lutzoni F."/>
            <person name="Magnuson J."/>
            <person name="Mondo S."/>
            <person name="Nolan M."/>
            <person name="Ohm R."/>
            <person name="Pangilinan J."/>
            <person name="Park H.-J."/>
            <person name="Ramirez L."/>
            <person name="Alfaro M."/>
            <person name="Sun H."/>
            <person name="Tritt A."/>
            <person name="Yoshinaga Y."/>
            <person name="Zwiers L.-H."/>
            <person name="Turgeon B."/>
            <person name="Goodwin S."/>
            <person name="Spatafora J."/>
            <person name="Crous P."/>
            <person name="Grigoriev I."/>
        </authorList>
    </citation>
    <scope>NUCLEOTIDE SEQUENCE</scope>
    <source>
        <strain evidence="2">CBS 109.77</strain>
    </source>
</reference>
<feature type="region of interest" description="Disordered" evidence="1">
    <location>
        <begin position="137"/>
        <end position="247"/>
    </location>
</feature>
<sequence length="247" mass="27089">MIEYLRTDSPDNETDQNISLWLEDNYIRPFKRIDRLDGLVVRDGLEMASIVYAHKRYTVIFPMPAGSGLPPQRLWVPGLEPTYSPSGGENLIKFTEIQAPRGGFQDFEMYKAYKKRSGTFLGTIKDNNGWTRALWEAPAPEAPPRRPKQQQLVGVKVRGPAKRKAASGAKSRRKRDLKATGRLTPKQQRVFENFAKDAAGGPGATPPLGPHASSMDAEEAEDADDEIESVGPAGVALVADAEGGSEP</sequence>
<dbReference type="AlphaFoldDB" id="A0A6A6XW20"/>
<dbReference type="Proteomes" id="UP000799757">
    <property type="component" value="Unassembled WGS sequence"/>
</dbReference>
<evidence type="ECO:0000313" key="2">
    <source>
        <dbReference type="EMBL" id="KAF2800448.1"/>
    </source>
</evidence>
<protein>
    <submittedName>
        <fullName evidence="2">Uncharacterized protein</fullName>
    </submittedName>
</protein>
<gene>
    <name evidence="2" type="ORF">K505DRAFT_1165</name>
</gene>
<evidence type="ECO:0000313" key="3">
    <source>
        <dbReference type="Proteomes" id="UP000799757"/>
    </source>
</evidence>
<accession>A0A6A6XW20</accession>
<dbReference type="EMBL" id="MU001747">
    <property type="protein sequence ID" value="KAF2800448.1"/>
    <property type="molecule type" value="Genomic_DNA"/>
</dbReference>
<keyword evidence="3" id="KW-1185">Reference proteome</keyword>
<evidence type="ECO:0000256" key="1">
    <source>
        <dbReference type="SAM" id="MobiDB-lite"/>
    </source>
</evidence>
<feature type="compositionally biased region" description="Basic residues" evidence="1">
    <location>
        <begin position="159"/>
        <end position="176"/>
    </location>
</feature>
<name>A0A6A6XW20_9PLEO</name>